<feature type="chain" id="PRO_5046547511" description="mannosyl-glycoprotein endo-beta-N-acetylglucosaminidase" evidence="7">
    <location>
        <begin position="20"/>
        <end position="493"/>
    </location>
</feature>
<evidence type="ECO:0000259" key="8">
    <source>
        <dbReference type="SMART" id="SM00458"/>
    </source>
</evidence>
<dbReference type="Gene3D" id="3.20.20.80">
    <property type="entry name" value="Glycosidases"/>
    <property type="match status" value="1"/>
</dbReference>
<accession>A0ABT4LC24</accession>
<feature type="domain" description="Ricin B lectin" evidence="8">
    <location>
        <begin position="350"/>
        <end position="491"/>
    </location>
</feature>
<evidence type="ECO:0000313" key="9">
    <source>
        <dbReference type="EMBL" id="MCZ4245457.1"/>
    </source>
</evidence>
<keyword evidence="10" id="KW-1185">Reference proteome</keyword>
<organism evidence="9 10">
    <name type="scientific">Pedobacter punctiformis</name>
    <dbReference type="NCBI Taxonomy" id="3004097"/>
    <lineage>
        <taxon>Bacteria</taxon>
        <taxon>Pseudomonadati</taxon>
        <taxon>Bacteroidota</taxon>
        <taxon>Sphingobacteriia</taxon>
        <taxon>Sphingobacteriales</taxon>
        <taxon>Sphingobacteriaceae</taxon>
        <taxon>Pedobacter</taxon>
    </lineage>
</organism>
<evidence type="ECO:0000256" key="3">
    <source>
        <dbReference type="ARBA" id="ARBA00022729"/>
    </source>
</evidence>
<feature type="signal peptide" evidence="7">
    <location>
        <begin position="1"/>
        <end position="19"/>
    </location>
</feature>
<reference evidence="9" key="1">
    <citation type="submission" date="2022-12" db="EMBL/GenBank/DDBJ databases">
        <title>Genome sequence of HCMS5-2.</title>
        <authorList>
            <person name="Woo H."/>
        </authorList>
    </citation>
    <scope>NUCLEOTIDE SEQUENCE</scope>
    <source>
        <strain evidence="9">HCMS5-2</strain>
    </source>
</reference>
<dbReference type="Proteomes" id="UP001144347">
    <property type="component" value="Unassembled WGS sequence"/>
</dbReference>
<evidence type="ECO:0000256" key="4">
    <source>
        <dbReference type="ARBA" id="ARBA00022801"/>
    </source>
</evidence>
<dbReference type="SUPFAM" id="SSF50370">
    <property type="entry name" value="Ricin B-like lectins"/>
    <property type="match status" value="1"/>
</dbReference>
<dbReference type="InterPro" id="IPR000772">
    <property type="entry name" value="Ricin_B_lectin"/>
</dbReference>
<proteinExistence type="inferred from homology"/>
<keyword evidence="4" id="KW-0378">Hydrolase</keyword>
<protein>
    <recommendedName>
        <fullName evidence="2">mannosyl-glycoprotein endo-beta-N-acetylglucosaminidase</fullName>
        <ecNumber evidence="2">3.2.1.96</ecNumber>
    </recommendedName>
</protein>
<dbReference type="InterPro" id="IPR035992">
    <property type="entry name" value="Ricin_B-like_lectins"/>
</dbReference>
<dbReference type="SMART" id="SM00458">
    <property type="entry name" value="RICIN"/>
    <property type="match status" value="1"/>
</dbReference>
<evidence type="ECO:0000256" key="1">
    <source>
        <dbReference type="ARBA" id="ARBA00009336"/>
    </source>
</evidence>
<comment type="caution">
    <text evidence="9">The sequence shown here is derived from an EMBL/GenBank/DDBJ whole genome shotgun (WGS) entry which is preliminary data.</text>
</comment>
<dbReference type="Pfam" id="PF14200">
    <property type="entry name" value="RicinB_lectin_2"/>
    <property type="match status" value="1"/>
</dbReference>
<comment type="catalytic activity">
    <reaction evidence="6">
        <text>an N(4)-(oligosaccharide-(1-&gt;3)-[oligosaccharide-(1-&gt;6)]-beta-D-Man-(1-&gt;4)-beta-D-GlcNAc-(1-&gt;4)-alpha-D-GlcNAc)-L-asparaginyl-[protein] + H2O = an oligosaccharide-(1-&gt;3)-[oligosaccharide-(1-&gt;6)]-beta-D-Man-(1-&gt;4)-D-GlcNAc + N(4)-(N-acetyl-beta-D-glucosaminyl)-L-asparaginyl-[protein]</text>
        <dbReference type="Rhea" id="RHEA:73067"/>
        <dbReference type="Rhea" id="RHEA-COMP:12603"/>
        <dbReference type="Rhea" id="RHEA-COMP:18176"/>
        <dbReference type="ChEBI" id="CHEBI:15377"/>
        <dbReference type="ChEBI" id="CHEBI:132248"/>
        <dbReference type="ChEBI" id="CHEBI:192714"/>
        <dbReference type="ChEBI" id="CHEBI:192715"/>
        <dbReference type="EC" id="3.2.1.96"/>
    </reaction>
</comment>
<gene>
    <name evidence="9" type="ORF">O0955_15720</name>
</gene>
<dbReference type="Gene3D" id="2.80.10.50">
    <property type="match status" value="2"/>
</dbReference>
<evidence type="ECO:0000256" key="2">
    <source>
        <dbReference type="ARBA" id="ARBA00012566"/>
    </source>
</evidence>
<keyword evidence="5" id="KW-0326">Glycosidase</keyword>
<dbReference type="CDD" id="cd00161">
    <property type="entry name" value="beta-trefoil_Ricin-like"/>
    <property type="match status" value="1"/>
</dbReference>
<dbReference type="EMBL" id="JAPWGM010000006">
    <property type="protein sequence ID" value="MCZ4245457.1"/>
    <property type="molecule type" value="Genomic_DNA"/>
</dbReference>
<dbReference type="SUPFAM" id="SSF51445">
    <property type="entry name" value="(Trans)glycosidases"/>
    <property type="match status" value="1"/>
</dbReference>
<dbReference type="PROSITE" id="PS51257">
    <property type="entry name" value="PROKAR_LIPOPROTEIN"/>
    <property type="match status" value="1"/>
</dbReference>
<evidence type="ECO:0000256" key="6">
    <source>
        <dbReference type="ARBA" id="ARBA00034414"/>
    </source>
</evidence>
<evidence type="ECO:0000256" key="5">
    <source>
        <dbReference type="ARBA" id="ARBA00023295"/>
    </source>
</evidence>
<dbReference type="EC" id="3.2.1.96" evidence="2"/>
<keyword evidence="3 7" id="KW-0732">Signal</keyword>
<dbReference type="Pfam" id="PF23916">
    <property type="entry name" value="TIM-barrel_EndoS"/>
    <property type="match status" value="1"/>
</dbReference>
<comment type="similarity">
    <text evidence="1">Belongs to the glycosyl hydrolase 18 family.</text>
</comment>
<dbReference type="PROSITE" id="PS50231">
    <property type="entry name" value="RICIN_B_LECTIN"/>
    <property type="match status" value="1"/>
</dbReference>
<evidence type="ECO:0000256" key="7">
    <source>
        <dbReference type="SAM" id="SignalP"/>
    </source>
</evidence>
<name>A0ABT4LC24_9SPHI</name>
<dbReference type="RefSeq" id="WP_269428512.1">
    <property type="nucleotide sequence ID" value="NZ_JAPWGM010000006.1"/>
</dbReference>
<evidence type="ECO:0000313" key="10">
    <source>
        <dbReference type="Proteomes" id="UP001144347"/>
    </source>
</evidence>
<sequence>MKKLILVPAFALIVGSFFLQSCKKNDQLNSDNPAIGSMYMANSNNQALSATSNPDLIAYKQSNHQISAAFFRVFKDVTNGGAANVATFSSLPDSLDIAIAFVFNNNSPVAVKNAMKNTYIPALHAKGTKVIVTGNLDIPSGVAHNAAGYNITAKLIMDSIVNKYGFDGYDIDVESNPTGSTLTDMVGVYKALSQYLGPKSGTTKLLTFDTNQDGNNNMFRQVYDLVNYVWLQAYGRPASSLQNTWNTFSPYIPASKFIPGFSFYEENGYPSNVWYDVSYPRNGTGRAYDFANWQPSGTTKGGVFSYATDRDCNLSSSTDNSTKLPDYRVTNDLIKIMNPVTTSSGIVSGSTYQLISALNNSSVLDVTASGTTDGTLAELWSANNPKTNNQKWKVVSVGSGYYKLQPLNAPTKALDVSASGTADGTQIQIYTDNATNAQKWKITSTGDGYYTLSPANAPSKNLDVNNSSTANGTKIQIWTPNGTNAQKWKFVLQ</sequence>
<dbReference type="InterPro" id="IPR017853">
    <property type="entry name" value="GH"/>
</dbReference>
<dbReference type="InterPro" id="IPR057016">
    <property type="entry name" value="EndoS_F2-like_TIM-barrel"/>
</dbReference>